<dbReference type="SUPFAM" id="SSF56935">
    <property type="entry name" value="Porins"/>
    <property type="match status" value="2"/>
</dbReference>
<evidence type="ECO:0000313" key="3">
    <source>
        <dbReference type="Proteomes" id="UP000243232"/>
    </source>
</evidence>
<reference evidence="3" key="1">
    <citation type="submission" date="2016-10" db="EMBL/GenBank/DDBJ databases">
        <authorList>
            <person name="Varghese N."/>
            <person name="Submissions S."/>
        </authorList>
    </citation>
    <scope>NUCLEOTIDE SEQUENCE [LARGE SCALE GENOMIC DNA]</scope>
    <source>
        <strain evidence="3">DSM 17875</strain>
    </source>
</reference>
<evidence type="ECO:0000256" key="1">
    <source>
        <dbReference type="SAM" id="SignalP"/>
    </source>
</evidence>
<dbReference type="RefSeq" id="WP_231975059.1">
    <property type="nucleotide sequence ID" value="NZ_LT629785.1"/>
</dbReference>
<evidence type="ECO:0000313" key="2">
    <source>
        <dbReference type="EMBL" id="SDT95499.1"/>
    </source>
</evidence>
<dbReference type="STRING" id="364197.SAMN05216296_0861"/>
<sequence length="400" mass="44769">MRCKLINCSSIAAISAVLATNAWAIEPESIRFGDGLKFTPTLKTEERYDDNIRAEEYNTQSSWVTAISPTFKLSTENRNSAYALTYSLDNENYASSHNDDHTDHHVDLDAGFQFDVRNKLRLNAGYDKVETIANDDYIDSDNGNIVPLGNSGEPAKYTQTNAGGVYTYGASSALMQLELAADYQQWRYQNSNGFNDDQEYDALPLRATGFYRIAPKTRLLLEGRHTHYDYVKDNDQNSDNNAVLGGVTWDATAKTSGTIKIGAEQKSYDNGYYNDENNSTWEAGVQWKPRTYSTFSLNTNQSFQQGTDGAGAIDSQTTSLSWSHAWLERLSSDVSYSYTSNDYQGTSQQDYIDIVGVGLTYQMRRWLDIGVGYKYATDDSNEPGQSYNRNIFSVSFTAGL</sequence>
<organism evidence="2 3">
    <name type="scientific">Pseudomonas pohangensis</name>
    <dbReference type="NCBI Taxonomy" id="364197"/>
    <lineage>
        <taxon>Bacteria</taxon>
        <taxon>Pseudomonadati</taxon>
        <taxon>Pseudomonadota</taxon>
        <taxon>Gammaproteobacteria</taxon>
        <taxon>Pseudomonadales</taxon>
        <taxon>Pseudomonadaceae</taxon>
        <taxon>Pseudomonas</taxon>
    </lineage>
</organism>
<accession>A0A1H2EKG0</accession>
<feature type="signal peptide" evidence="1">
    <location>
        <begin position="1"/>
        <end position="24"/>
    </location>
</feature>
<dbReference type="EMBL" id="LT629785">
    <property type="protein sequence ID" value="SDT95499.1"/>
    <property type="molecule type" value="Genomic_DNA"/>
</dbReference>
<name>A0A1H2EKG0_9PSED</name>
<keyword evidence="3" id="KW-1185">Reference proteome</keyword>
<protein>
    <submittedName>
        <fullName evidence="2">Uncharacterized protein, PEP-CTERM system associated</fullName>
    </submittedName>
</protein>
<dbReference type="Proteomes" id="UP000243232">
    <property type="component" value="Chromosome I"/>
</dbReference>
<keyword evidence="1" id="KW-0732">Signal</keyword>
<feature type="chain" id="PRO_5009273098" evidence="1">
    <location>
        <begin position="25"/>
        <end position="400"/>
    </location>
</feature>
<dbReference type="InterPro" id="IPR018759">
    <property type="entry name" value="BBP2_2"/>
</dbReference>
<dbReference type="AlphaFoldDB" id="A0A1H2EKG0"/>
<proteinExistence type="predicted"/>
<dbReference type="Pfam" id="PF10082">
    <property type="entry name" value="BBP2_2"/>
    <property type="match status" value="1"/>
</dbReference>
<gene>
    <name evidence="2" type="ORF">SAMN05216296_0861</name>
</gene>